<evidence type="ECO:0000313" key="2">
    <source>
        <dbReference type="Proteomes" id="UP001234811"/>
    </source>
</evidence>
<evidence type="ECO:0000313" key="1">
    <source>
        <dbReference type="EMBL" id="MDQ9554356.1"/>
    </source>
</evidence>
<gene>
    <name evidence="1" type="ORF">RF091_02225</name>
</gene>
<protein>
    <submittedName>
        <fullName evidence="1">Uncharacterized protein</fullName>
    </submittedName>
</protein>
<sequence>MKIVTRLEAAASGLNKFYTGKPCKHGHMSERWVLNGACVQCNVERVAKQRRDLIKTMKAAQEVAYG</sequence>
<comment type="caution">
    <text evidence="1">The sequence shown here is derived from an EMBL/GenBank/DDBJ whole genome shotgun (WGS) entry which is preliminary data.</text>
</comment>
<reference evidence="1 2" key="1">
    <citation type="submission" date="2023-07" db="EMBL/GenBank/DDBJ databases">
        <title>Pathogens genome sequencing project 196.</title>
        <authorList>
            <person name="Cao X."/>
        </authorList>
    </citation>
    <scope>NUCLEOTIDE SEQUENCE [LARGE SCALE GENOMIC DNA]</scope>
    <source>
        <strain evidence="1 2">SM41</strain>
    </source>
</reference>
<dbReference type="AlphaFoldDB" id="A0ABD5BDA7"/>
<name>A0ABD5BDA7_SERMA</name>
<dbReference type="Proteomes" id="UP001234811">
    <property type="component" value="Unassembled WGS sequence"/>
</dbReference>
<dbReference type="RefSeq" id="WP_160208011.1">
    <property type="nucleotide sequence ID" value="NZ_CP047682.1"/>
</dbReference>
<dbReference type="EMBL" id="JAVIPQ010000045">
    <property type="protein sequence ID" value="MDQ9554356.1"/>
    <property type="molecule type" value="Genomic_DNA"/>
</dbReference>
<accession>A0ABD5BDA7</accession>
<organism evidence="1 2">
    <name type="scientific">Serratia marcescens</name>
    <dbReference type="NCBI Taxonomy" id="615"/>
    <lineage>
        <taxon>Bacteria</taxon>
        <taxon>Pseudomonadati</taxon>
        <taxon>Pseudomonadota</taxon>
        <taxon>Gammaproteobacteria</taxon>
        <taxon>Enterobacterales</taxon>
        <taxon>Yersiniaceae</taxon>
        <taxon>Serratia</taxon>
    </lineage>
</organism>
<proteinExistence type="predicted"/>